<evidence type="ECO:0000256" key="5">
    <source>
        <dbReference type="ARBA" id="ARBA00014165"/>
    </source>
</evidence>
<evidence type="ECO:0000313" key="13">
    <source>
        <dbReference type="Proteomes" id="UP001057753"/>
    </source>
</evidence>
<dbReference type="PANTHER" id="PTHR10091:SF0">
    <property type="entry name" value="GALACTOSE MUTAROTASE"/>
    <property type="match status" value="1"/>
</dbReference>
<dbReference type="GO" id="GO:0004034">
    <property type="term" value="F:aldose 1-epimerase activity"/>
    <property type="evidence" value="ECO:0007669"/>
    <property type="project" value="UniProtKB-EC"/>
</dbReference>
<dbReference type="Gene3D" id="2.70.98.10">
    <property type="match status" value="1"/>
</dbReference>
<feature type="active site" description="Proton donor" evidence="9">
    <location>
        <position position="172"/>
    </location>
</feature>
<evidence type="ECO:0000256" key="11">
    <source>
        <dbReference type="PIRSR" id="PIRSR005096-3"/>
    </source>
</evidence>
<evidence type="ECO:0000313" key="12">
    <source>
        <dbReference type="EMBL" id="MCR6097108.1"/>
    </source>
</evidence>
<evidence type="ECO:0000256" key="10">
    <source>
        <dbReference type="PIRSR" id="PIRSR005096-2"/>
    </source>
</evidence>
<dbReference type="InterPro" id="IPR014718">
    <property type="entry name" value="GH-type_carb-bd"/>
</dbReference>
<dbReference type="Proteomes" id="UP001057753">
    <property type="component" value="Unassembled WGS sequence"/>
</dbReference>
<dbReference type="PANTHER" id="PTHR10091">
    <property type="entry name" value="ALDOSE-1-EPIMERASE"/>
    <property type="match status" value="1"/>
</dbReference>
<comment type="similarity">
    <text evidence="3 8">Belongs to the aldose epimerase family.</text>
</comment>
<dbReference type="RefSeq" id="WP_257821545.1">
    <property type="nucleotide sequence ID" value="NZ_JABXYM010000001.1"/>
</dbReference>
<gene>
    <name evidence="12" type="ORF">HXA33_11110</name>
</gene>
<dbReference type="GO" id="GO:0006006">
    <property type="term" value="P:glucose metabolic process"/>
    <property type="evidence" value="ECO:0007669"/>
    <property type="project" value="TreeGrafter"/>
</dbReference>
<dbReference type="PROSITE" id="PS00545">
    <property type="entry name" value="ALDOSE_1_EPIMERASE"/>
    <property type="match status" value="1"/>
</dbReference>
<feature type="binding site" evidence="11">
    <location>
        <begin position="172"/>
        <end position="174"/>
    </location>
    <ligand>
        <name>beta-D-galactose</name>
        <dbReference type="ChEBI" id="CHEBI:27667"/>
    </ligand>
</feature>
<comment type="catalytic activity">
    <reaction evidence="1 8">
        <text>alpha-D-glucose = beta-D-glucose</text>
        <dbReference type="Rhea" id="RHEA:10264"/>
        <dbReference type="ChEBI" id="CHEBI:15903"/>
        <dbReference type="ChEBI" id="CHEBI:17925"/>
        <dbReference type="EC" id="5.1.3.3"/>
    </reaction>
</comment>
<proteinExistence type="inferred from homology"/>
<dbReference type="EC" id="5.1.3.3" evidence="4 8"/>
<accession>A0A9Q4B2E2</accession>
<dbReference type="SUPFAM" id="SSF74650">
    <property type="entry name" value="Galactose mutarotase-like"/>
    <property type="match status" value="1"/>
</dbReference>
<comment type="pathway">
    <text evidence="2 8">Carbohydrate metabolism; hexose metabolism.</text>
</comment>
<comment type="caution">
    <text evidence="12">The sequence shown here is derived from an EMBL/GenBank/DDBJ whole genome shotgun (WGS) entry which is preliminary data.</text>
</comment>
<dbReference type="GO" id="GO:0033499">
    <property type="term" value="P:galactose catabolic process via UDP-galactose, Leloir pathway"/>
    <property type="evidence" value="ECO:0007669"/>
    <property type="project" value="TreeGrafter"/>
</dbReference>
<keyword evidence="6 8" id="KW-0413">Isomerase</keyword>
<evidence type="ECO:0000256" key="2">
    <source>
        <dbReference type="ARBA" id="ARBA00005028"/>
    </source>
</evidence>
<dbReference type="EMBL" id="JABXYM010000001">
    <property type="protein sequence ID" value="MCR6097108.1"/>
    <property type="molecule type" value="Genomic_DNA"/>
</dbReference>
<evidence type="ECO:0000256" key="7">
    <source>
        <dbReference type="ARBA" id="ARBA00023277"/>
    </source>
</evidence>
<evidence type="ECO:0000256" key="3">
    <source>
        <dbReference type="ARBA" id="ARBA00006206"/>
    </source>
</evidence>
<feature type="active site" description="Proton acceptor" evidence="9">
    <location>
        <position position="307"/>
    </location>
</feature>
<keyword evidence="13" id="KW-1185">Reference proteome</keyword>
<dbReference type="InterPro" id="IPR047215">
    <property type="entry name" value="Galactose_mutarotase-like"/>
</dbReference>
<sequence length="339" mass="38213">MKRKVAEFGNKEIIAYTIENKKGMTLTALNYGAAITEICVPDRYDKKENVVVTYDNIEDYEKNPYYLGVVVGRTAGRTKEGLLIVNDNNYELEKNDGNNHLHGGVKGLAKRVWNVEEKQSSLIFTYVSEDGEDGYPGQVSFQLTYELSDNSDLIVSYYAETDSLTPINLTNHTYFNLSGNKERDIQEHSLQVASSNVYELDDESIPTRVVPVDEFRELDFRNGKKVKEALVSDHDQIVKVGNGIDHPFLLEDHSIKEKIVLTDHMSGRKLSVKTTDPAVVIYSGNQIKSSPLLNGGTANKYDGICLETQMPPNETERYLINKGETYQKQTIFSFATLND</sequence>
<protein>
    <recommendedName>
        <fullName evidence="5 8">Aldose 1-epimerase</fullName>
        <ecNumber evidence="4 8">5.1.3.3</ecNumber>
    </recommendedName>
</protein>
<dbReference type="InterPro" id="IPR011013">
    <property type="entry name" value="Gal_mutarotase_sf_dom"/>
</dbReference>
<dbReference type="PIRSF" id="PIRSF005096">
    <property type="entry name" value="GALM"/>
    <property type="match status" value="1"/>
</dbReference>
<dbReference type="InterPro" id="IPR018052">
    <property type="entry name" value="Ald1_epimerase_CS"/>
</dbReference>
<reference evidence="12" key="1">
    <citation type="submission" date="2020-06" db="EMBL/GenBank/DDBJ databases">
        <title>Insight into the genomes of haloalkaliphilic bacilli from Kenyan soda lakes.</title>
        <authorList>
            <person name="Mwirichia R."/>
            <person name="Villamizar G.C."/>
            <person name="Poehlein A."/>
            <person name="Mugweru J."/>
            <person name="Kipnyargis A."/>
            <person name="Kiplimo D."/>
            <person name="Orwa P."/>
            <person name="Daniel R."/>
        </authorList>
    </citation>
    <scope>NUCLEOTIDE SEQUENCE</scope>
    <source>
        <strain evidence="12">B1096_S55</strain>
    </source>
</reference>
<dbReference type="GO" id="GO:0030246">
    <property type="term" value="F:carbohydrate binding"/>
    <property type="evidence" value="ECO:0007669"/>
    <property type="project" value="InterPro"/>
</dbReference>
<evidence type="ECO:0000256" key="8">
    <source>
        <dbReference type="PIRNR" id="PIRNR005096"/>
    </source>
</evidence>
<evidence type="ECO:0000256" key="9">
    <source>
        <dbReference type="PIRSR" id="PIRSR005096-1"/>
    </source>
</evidence>
<dbReference type="Pfam" id="PF01263">
    <property type="entry name" value="Aldose_epim"/>
    <property type="match status" value="1"/>
</dbReference>
<evidence type="ECO:0000256" key="4">
    <source>
        <dbReference type="ARBA" id="ARBA00013185"/>
    </source>
</evidence>
<evidence type="ECO:0000256" key="1">
    <source>
        <dbReference type="ARBA" id="ARBA00001614"/>
    </source>
</evidence>
<dbReference type="AlphaFoldDB" id="A0A9Q4B2E2"/>
<organism evidence="12 13">
    <name type="scientific">Salipaludibacillus agaradhaerens</name>
    <name type="common">Bacillus agaradhaerens</name>
    <dbReference type="NCBI Taxonomy" id="76935"/>
    <lineage>
        <taxon>Bacteria</taxon>
        <taxon>Bacillati</taxon>
        <taxon>Bacillota</taxon>
        <taxon>Bacilli</taxon>
        <taxon>Bacillales</taxon>
        <taxon>Bacillaceae</taxon>
    </lineage>
</organism>
<feature type="binding site" evidence="10">
    <location>
        <position position="245"/>
    </location>
    <ligand>
        <name>beta-D-galactose</name>
        <dbReference type="ChEBI" id="CHEBI:27667"/>
    </ligand>
</feature>
<name>A0A9Q4B2E2_SALAG</name>
<dbReference type="NCBIfam" id="NF008277">
    <property type="entry name" value="PRK11055.1"/>
    <property type="match status" value="1"/>
</dbReference>
<dbReference type="CDD" id="cd09019">
    <property type="entry name" value="galactose_mutarotase_like"/>
    <property type="match status" value="1"/>
</dbReference>
<keyword evidence="7 8" id="KW-0119">Carbohydrate metabolism</keyword>
<dbReference type="InterPro" id="IPR015443">
    <property type="entry name" value="Aldose_1-epimerase"/>
</dbReference>
<evidence type="ECO:0000256" key="6">
    <source>
        <dbReference type="ARBA" id="ARBA00023235"/>
    </source>
</evidence>
<dbReference type="GO" id="GO:0005737">
    <property type="term" value="C:cytoplasm"/>
    <property type="evidence" value="ECO:0007669"/>
    <property type="project" value="TreeGrafter"/>
</dbReference>
<dbReference type="InterPro" id="IPR008183">
    <property type="entry name" value="Aldose_1/G6P_1-epimerase"/>
</dbReference>